<keyword evidence="3 8" id="KW-0812">Transmembrane</keyword>
<evidence type="ECO:0000256" key="7">
    <source>
        <dbReference type="SAM" id="MobiDB-lite"/>
    </source>
</evidence>
<feature type="signal peptide" evidence="9">
    <location>
        <begin position="1"/>
        <end position="28"/>
    </location>
</feature>
<dbReference type="GO" id="GO:0045454">
    <property type="term" value="P:cell redox homeostasis"/>
    <property type="evidence" value="ECO:0007669"/>
    <property type="project" value="TreeGrafter"/>
</dbReference>
<keyword evidence="9" id="KW-0732">Signal</keyword>
<dbReference type="KEGG" id="ruv:EC9_02030"/>
<dbReference type="AlphaFoldDB" id="A0A517LTU4"/>
<dbReference type="InterPro" id="IPR036929">
    <property type="entry name" value="DsbDN_sf"/>
</dbReference>
<dbReference type="PANTHER" id="PTHR32234">
    <property type="entry name" value="THIOL:DISULFIDE INTERCHANGE PROTEIN DSBD"/>
    <property type="match status" value="1"/>
</dbReference>
<dbReference type="EMBL" id="CP036261">
    <property type="protein sequence ID" value="QDS86045.1"/>
    <property type="molecule type" value="Genomic_DNA"/>
</dbReference>
<dbReference type="CDD" id="cd02953">
    <property type="entry name" value="DsbDgamma"/>
    <property type="match status" value="1"/>
</dbReference>
<feature type="transmembrane region" description="Helical" evidence="8">
    <location>
        <begin position="542"/>
        <end position="565"/>
    </location>
</feature>
<keyword evidence="4" id="KW-0201">Cytochrome c-type biogenesis</keyword>
<evidence type="ECO:0000256" key="8">
    <source>
        <dbReference type="SAM" id="Phobius"/>
    </source>
</evidence>
<feature type="chain" id="PRO_5022033785" evidence="9">
    <location>
        <begin position="29"/>
        <end position="795"/>
    </location>
</feature>
<proteinExistence type="predicted"/>
<dbReference type="PANTHER" id="PTHR32234:SF3">
    <property type="entry name" value="SUPPRESSION OF COPPER SENSITIVITY PROTEIN"/>
    <property type="match status" value="1"/>
</dbReference>
<accession>A0A517LTU4</accession>
<keyword evidence="11" id="KW-0560">Oxidoreductase</keyword>
<dbReference type="OrthoDB" id="9811036at2"/>
<dbReference type="GO" id="GO:0047134">
    <property type="term" value="F:protein-disulfide reductase [NAD(P)H] activity"/>
    <property type="evidence" value="ECO:0007669"/>
    <property type="project" value="UniProtKB-EC"/>
</dbReference>
<dbReference type="EC" id="1.8.1.8" evidence="11"/>
<dbReference type="Pfam" id="PF13899">
    <property type="entry name" value="Thioredoxin_7"/>
    <property type="match status" value="1"/>
</dbReference>
<evidence type="ECO:0000256" key="1">
    <source>
        <dbReference type="ARBA" id="ARBA00004651"/>
    </source>
</evidence>
<comment type="subcellular location">
    <subcellularLocation>
        <location evidence="1">Cell membrane</location>
        <topology evidence="1">Multi-pass membrane protein</topology>
    </subcellularLocation>
</comment>
<evidence type="ECO:0000256" key="9">
    <source>
        <dbReference type="SAM" id="SignalP"/>
    </source>
</evidence>
<dbReference type="InterPro" id="IPR013766">
    <property type="entry name" value="Thioredoxin_domain"/>
</dbReference>
<dbReference type="InterPro" id="IPR028250">
    <property type="entry name" value="DsbDN"/>
</dbReference>
<dbReference type="InterPro" id="IPR003834">
    <property type="entry name" value="Cyt_c_assmbl_TM_dom"/>
</dbReference>
<evidence type="ECO:0000259" key="10">
    <source>
        <dbReference type="PROSITE" id="PS51352"/>
    </source>
</evidence>
<dbReference type="GO" id="GO:0005886">
    <property type="term" value="C:plasma membrane"/>
    <property type="evidence" value="ECO:0007669"/>
    <property type="project" value="UniProtKB-SubCell"/>
</dbReference>
<dbReference type="InterPro" id="IPR036249">
    <property type="entry name" value="Thioredoxin-like_sf"/>
</dbReference>
<keyword evidence="6 8" id="KW-0472">Membrane</keyword>
<feature type="transmembrane region" description="Helical" evidence="8">
    <location>
        <begin position="514"/>
        <end position="536"/>
    </location>
</feature>
<name>A0A517LTU4_9BACT</name>
<dbReference type="Pfam" id="PF02683">
    <property type="entry name" value="DsbD_TM"/>
    <property type="match status" value="1"/>
</dbReference>
<feature type="transmembrane region" description="Helical" evidence="8">
    <location>
        <begin position="585"/>
        <end position="601"/>
    </location>
</feature>
<evidence type="ECO:0000313" key="12">
    <source>
        <dbReference type="Proteomes" id="UP000319557"/>
    </source>
</evidence>
<feature type="transmembrane region" description="Helical" evidence="8">
    <location>
        <begin position="607"/>
        <end position="624"/>
    </location>
</feature>
<feature type="transmembrane region" description="Helical" evidence="8">
    <location>
        <begin position="470"/>
        <end position="493"/>
    </location>
</feature>
<reference evidence="11 12" key="1">
    <citation type="submission" date="2019-02" db="EMBL/GenBank/DDBJ databases">
        <title>Deep-cultivation of Planctomycetes and their phenomic and genomic characterization uncovers novel biology.</title>
        <authorList>
            <person name="Wiegand S."/>
            <person name="Jogler M."/>
            <person name="Boedeker C."/>
            <person name="Pinto D."/>
            <person name="Vollmers J."/>
            <person name="Rivas-Marin E."/>
            <person name="Kohn T."/>
            <person name="Peeters S.H."/>
            <person name="Heuer A."/>
            <person name="Rast P."/>
            <person name="Oberbeckmann S."/>
            <person name="Bunk B."/>
            <person name="Jeske O."/>
            <person name="Meyerdierks A."/>
            <person name="Storesund J.E."/>
            <person name="Kallscheuer N."/>
            <person name="Luecker S."/>
            <person name="Lage O.M."/>
            <person name="Pohl T."/>
            <person name="Merkel B.J."/>
            <person name="Hornburger P."/>
            <person name="Mueller R.-W."/>
            <person name="Bruemmer F."/>
            <person name="Labrenz M."/>
            <person name="Spormann A.M."/>
            <person name="Op den Camp H."/>
            <person name="Overmann J."/>
            <person name="Amann R."/>
            <person name="Jetten M.S.M."/>
            <person name="Mascher T."/>
            <person name="Medema M.H."/>
            <person name="Devos D.P."/>
            <person name="Kaster A.-K."/>
            <person name="Ovreas L."/>
            <person name="Rohde M."/>
            <person name="Galperin M.Y."/>
            <person name="Jogler C."/>
        </authorList>
    </citation>
    <scope>NUCLEOTIDE SEQUENCE [LARGE SCALE GENOMIC DNA]</scope>
    <source>
        <strain evidence="11 12">EC9</strain>
    </source>
</reference>
<evidence type="ECO:0000256" key="3">
    <source>
        <dbReference type="ARBA" id="ARBA00022692"/>
    </source>
</evidence>
<evidence type="ECO:0000256" key="4">
    <source>
        <dbReference type="ARBA" id="ARBA00022748"/>
    </source>
</evidence>
<gene>
    <name evidence="11" type="primary">dsbD_1</name>
    <name evidence="11" type="ORF">EC9_02030</name>
</gene>
<evidence type="ECO:0000256" key="6">
    <source>
        <dbReference type="ARBA" id="ARBA00023136"/>
    </source>
</evidence>
<dbReference type="Proteomes" id="UP000319557">
    <property type="component" value="Chromosome"/>
</dbReference>
<organism evidence="11 12">
    <name type="scientific">Rosistilla ulvae</name>
    <dbReference type="NCBI Taxonomy" id="1930277"/>
    <lineage>
        <taxon>Bacteria</taxon>
        <taxon>Pseudomonadati</taxon>
        <taxon>Planctomycetota</taxon>
        <taxon>Planctomycetia</taxon>
        <taxon>Pirellulales</taxon>
        <taxon>Pirellulaceae</taxon>
        <taxon>Rosistilla</taxon>
    </lineage>
</organism>
<evidence type="ECO:0000256" key="2">
    <source>
        <dbReference type="ARBA" id="ARBA00022475"/>
    </source>
</evidence>
<dbReference type="SUPFAM" id="SSF52833">
    <property type="entry name" value="Thioredoxin-like"/>
    <property type="match status" value="1"/>
</dbReference>
<dbReference type="Gene3D" id="2.60.40.1250">
    <property type="entry name" value="Thiol:disulfide interchange protein DsbD, N-terminal domain"/>
    <property type="match status" value="1"/>
</dbReference>
<dbReference type="RefSeq" id="WP_145341592.1">
    <property type="nucleotide sequence ID" value="NZ_CP036261.1"/>
</dbReference>
<dbReference type="PROSITE" id="PS51352">
    <property type="entry name" value="THIOREDOXIN_2"/>
    <property type="match status" value="1"/>
</dbReference>
<dbReference type="Pfam" id="PF11412">
    <property type="entry name" value="DsbD_N"/>
    <property type="match status" value="1"/>
</dbReference>
<keyword evidence="2" id="KW-1003">Cell membrane</keyword>
<dbReference type="InterPro" id="IPR035671">
    <property type="entry name" value="DsbD_gamma"/>
</dbReference>
<keyword evidence="12" id="KW-1185">Reference proteome</keyword>
<keyword evidence="5 8" id="KW-1133">Transmembrane helix</keyword>
<evidence type="ECO:0000313" key="11">
    <source>
        <dbReference type="EMBL" id="QDS86045.1"/>
    </source>
</evidence>
<sequence precursor="true">MKCQIMVNHGSRLATLICLLALAVPALAQTDRRFNLAPQLPSGLKLGAVEKEVQLTATFEQADGTDRGRVHVKAVVAKDWHLYSVTQPAGGPKRTRLELSEGSPVKLLGPFTPNTAPQKSNPEIFQGVTVEDHVDEVIWTAPIQFADPANLSSTEFEIIVDAQACKDATCLPVEETLTAKFTGSYAPPMAGGEFRDEKSVVSWSAELLPGKVRPGDDAQLIVRATVDDGYHLYKSSTVDANFSTVMIVTKKTALRVGPPTASTEPVLSDQQIPGLAEIAYHEGDVTWTLPIQVDKTAEAGEYPLEAMIGYQACTDTSCLERRGIRLTATIALGKETSDAATPVAITSIEYNQIAEAAAGGDWVDDLSASVNPGSGSGFSIPLALAFGLLGGVILNLMPCVLPVIGLKVMSFVEQAGQDRGKILSLNLWYTLGLLSVFWCLAAVAIGFRTFYGESFSWGEQYTYIQFRLGLMVFVFAMALSFLGTWEIPLPGFATNSSAGALQRKEGPAGAFSKGVFSTVLATPCSGPFLGPVFGFMLTQSNFVVVAVFTAIGLGMALPYLLIGLFPSTIAWLPKPGEWMETLKQGLSFFLLGTVVYLFAGVPDEYRAAVFGMLIAVWFGCWIIGRVPNWESMQKRFTAWCTGASAAIALTLLMFHLLVPAAEIMKWESYSEAKLIALQKQGKTVMVDFTANWCPTCIYNFNSVLNTESMAEALQQHNVVPMKADWSQPSDEIKSKLSELKSASIPLLAIYPAGDPKNPIVLPDILTDSQVKAALKAATGSESVPQSASRDNGLVR</sequence>
<feature type="region of interest" description="Disordered" evidence="7">
    <location>
        <begin position="776"/>
        <end position="795"/>
    </location>
</feature>
<evidence type="ECO:0000256" key="5">
    <source>
        <dbReference type="ARBA" id="ARBA00022989"/>
    </source>
</evidence>
<dbReference type="Gene3D" id="3.40.30.10">
    <property type="entry name" value="Glutaredoxin"/>
    <property type="match status" value="1"/>
</dbReference>
<feature type="transmembrane region" description="Helical" evidence="8">
    <location>
        <begin position="427"/>
        <end position="450"/>
    </location>
</feature>
<feature type="transmembrane region" description="Helical" evidence="8">
    <location>
        <begin position="382"/>
        <end position="406"/>
    </location>
</feature>
<feature type="compositionally biased region" description="Polar residues" evidence="7">
    <location>
        <begin position="779"/>
        <end position="789"/>
    </location>
</feature>
<protein>
    <submittedName>
        <fullName evidence="11">Thiol:disulfide interchange protein DsbD</fullName>
        <ecNumber evidence="11">1.8.1.8</ecNumber>
    </submittedName>
</protein>
<feature type="domain" description="Thioredoxin" evidence="10">
    <location>
        <begin position="645"/>
        <end position="779"/>
    </location>
</feature>
<dbReference type="GO" id="GO:0017004">
    <property type="term" value="P:cytochrome complex assembly"/>
    <property type="evidence" value="ECO:0007669"/>
    <property type="project" value="UniProtKB-KW"/>
</dbReference>
<feature type="transmembrane region" description="Helical" evidence="8">
    <location>
        <begin position="636"/>
        <end position="658"/>
    </location>
</feature>